<evidence type="ECO:0000259" key="4">
    <source>
        <dbReference type="PROSITE" id="PS50067"/>
    </source>
</evidence>
<dbReference type="Pfam" id="PF00225">
    <property type="entry name" value="Kinesin"/>
    <property type="match status" value="1"/>
</dbReference>
<accession>H2ARF5</accession>
<dbReference type="FunCoup" id="H2ARF5">
    <property type="interactions" value="401"/>
</dbReference>
<comment type="similarity">
    <text evidence="1">Belongs to the TRAFAC class myosin-kinesin ATPase superfamily. Kinesin family.</text>
</comment>
<dbReference type="InterPro" id="IPR036961">
    <property type="entry name" value="Kinesin_motor_dom_sf"/>
</dbReference>
<feature type="domain" description="Kinesin motor" evidence="4">
    <location>
        <begin position="374"/>
        <end position="701"/>
    </location>
</feature>
<keyword evidence="1" id="KW-0547">Nucleotide-binding</keyword>
<keyword evidence="1" id="KW-0505">Motor protein</keyword>
<dbReference type="PANTHER" id="PTHR47972">
    <property type="entry name" value="KINESIN-LIKE PROTEIN KLP-3"/>
    <property type="match status" value="1"/>
</dbReference>
<evidence type="ECO:0000256" key="3">
    <source>
        <dbReference type="SAM" id="MobiDB-lite"/>
    </source>
</evidence>
<dbReference type="Gene3D" id="3.40.850.10">
    <property type="entry name" value="Kinesin motor domain"/>
    <property type="match status" value="1"/>
</dbReference>
<dbReference type="EMBL" id="HE650822">
    <property type="protein sequence ID" value="CCF56955.1"/>
    <property type="molecule type" value="Genomic_DNA"/>
</dbReference>
<dbReference type="PROSITE" id="PS50067">
    <property type="entry name" value="KINESIN_MOTOR_2"/>
    <property type="match status" value="1"/>
</dbReference>
<dbReference type="InterPro" id="IPR027640">
    <property type="entry name" value="Kinesin-like_fam"/>
</dbReference>
<dbReference type="PRINTS" id="PR00380">
    <property type="entry name" value="KINESINHEAVY"/>
</dbReference>
<dbReference type="SMART" id="SM00129">
    <property type="entry name" value="KISc"/>
    <property type="match status" value="1"/>
</dbReference>
<evidence type="ECO:0000256" key="2">
    <source>
        <dbReference type="SAM" id="Coils"/>
    </source>
</evidence>
<dbReference type="SUPFAM" id="SSF52540">
    <property type="entry name" value="P-loop containing nucleoside triphosphate hydrolases"/>
    <property type="match status" value="1"/>
</dbReference>
<reference evidence="5 6" key="1">
    <citation type="journal article" date="2011" name="Proc. Natl. Acad. Sci. U.S.A.">
        <title>Evolutionary erosion of yeast sex chromosomes by mating-type switching accidents.</title>
        <authorList>
            <person name="Gordon J.L."/>
            <person name="Armisen D."/>
            <person name="Proux-Wera E."/>
            <person name="Oheigeartaigh S.S."/>
            <person name="Byrne K.P."/>
            <person name="Wolfe K.H."/>
        </authorList>
    </citation>
    <scope>NUCLEOTIDE SEQUENCE [LARGE SCALE GENOMIC DNA]</scope>
    <source>
        <strain evidence="6">ATCC 22294 / BCRC 22015 / CBS 2517 / CECT 1963 / NBRC 1671 / NRRL Y-8276</strain>
    </source>
</reference>
<dbReference type="GO" id="GO:0008017">
    <property type="term" value="F:microtubule binding"/>
    <property type="evidence" value="ECO:0007669"/>
    <property type="project" value="InterPro"/>
</dbReference>
<dbReference type="PANTHER" id="PTHR47972:SF28">
    <property type="entry name" value="KINESIN-LIKE PROTEIN KLP-3"/>
    <property type="match status" value="1"/>
</dbReference>
<dbReference type="GO" id="GO:0007018">
    <property type="term" value="P:microtubule-based movement"/>
    <property type="evidence" value="ECO:0007669"/>
    <property type="project" value="InterPro"/>
</dbReference>
<dbReference type="RefSeq" id="XP_003956090.1">
    <property type="nucleotide sequence ID" value="XM_003956041.1"/>
</dbReference>
<evidence type="ECO:0000313" key="5">
    <source>
        <dbReference type="EMBL" id="CCF56955.1"/>
    </source>
</evidence>
<dbReference type="GO" id="GO:0015630">
    <property type="term" value="C:microtubule cytoskeleton"/>
    <property type="evidence" value="ECO:0007669"/>
    <property type="project" value="TreeGrafter"/>
</dbReference>
<feature type="compositionally biased region" description="Polar residues" evidence="3">
    <location>
        <begin position="1"/>
        <end position="38"/>
    </location>
</feature>
<feature type="region of interest" description="Disordered" evidence="3">
    <location>
        <begin position="1"/>
        <end position="57"/>
    </location>
</feature>
<dbReference type="CDD" id="cd01366">
    <property type="entry name" value="KISc_C_terminal"/>
    <property type="match status" value="1"/>
</dbReference>
<sequence>MSELPTTPNKSSRQGSVNLCSSINGSKRRFTTSPSSRASNNNNNNNNSNGTVGSRLSLDGKLSRIPFSNANTNVKSSTGSNLTSFYKQQIRELNSLQEELYVKKSKLDTLKDQYEMLNSTYKEKKLKWDKLYLEKQNKQNQLSTKKKEIEVLNDKNDEKIKQLKKGHELHMEQLKIKNQGEINKLQNEYLIKINQLKHQKEKKFQDERDNLQKEVIKLERRIDSNDAILNDLLNDLKIKYDKLKETWLIDYQNEWKQNIEKNERYSNEINDFKLKLGNDLTPRIEKLNNTVNNLENEITTLNATLIDKKRESETLKTKTIETNEKIRNIEAEKAELVEFIKTSNAELIKINECLTHEETVRRQLHNKLQELRGNIRVYCRLRPPLKSIEDPNTSHIKVYSLDNDHGTQTMEITKNNNTNKYKFDKIFDQFESNSEIFKEVGQLVQSALDGYNVCIFAYGQTGSGKTFTMLNPSDGIIPSTVRHIFTWIDNLKERGWEYQINCQFVEIYNENIIDLLREKQTSQKHDIRHDDESQTTSITNVMTVTLDREETVEKVLHRATKLRSTASTKSNEHSSRSHSIFIIHLHGKNSKTNEDSYGILNLVDLAGSERINSSQVSGERLRETQHINKSLSCLGDVIHALNSSEHKERHIPFRNSKLTHLLKYSLSGNSKTLMFVNISASLNHVNETINSLRFASKVNSTKMMKT</sequence>
<evidence type="ECO:0000256" key="1">
    <source>
        <dbReference type="PROSITE-ProRule" id="PRU00283"/>
    </source>
</evidence>
<dbReference type="eggNOG" id="KOG0239">
    <property type="taxonomic scope" value="Eukaryota"/>
</dbReference>
<dbReference type="STRING" id="1071382.H2ARF5"/>
<proteinExistence type="inferred from homology"/>
<feature type="compositionally biased region" description="Low complexity" evidence="3">
    <location>
        <begin position="39"/>
        <end position="49"/>
    </location>
</feature>
<dbReference type="GeneID" id="13884836"/>
<evidence type="ECO:0000313" key="6">
    <source>
        <dbReference type="Proteomes" id="UP000005220"/>
    </source>
</evidence>
<name>H2ARF5_KAZAF</name>
<dbReference type="InParanoid" id="H2ARF5"/>
<dbReference type="GO" id="GO:0003777">
    <property type="term" value="F:microtubule motor activity"/>
    <property type="evidence" value="ECO:0007669"/>
    <property type="project" value="InterPro"/>
</dbReference>
<feature type="coiled-coil region" evidence="2">
    <location>
        <begin position="93"/>
        <end position="228"/>
    </location>
</feature>
<dbReference type="HOGENOM" id="CLU_001485_12_4_1"/>
<dbReference type="OrthoDB" id="3176171at2759"/>
<keyword evidence="2" id="KW-0175">Coiled coil</keyword>
<dbReference type="GO" id="GO:0005524">
    <property type="term" value="F:ATP binding"/>
    <property type="evidence" value="ECO:0007669"/>
    <property type="project" value="UniProtKB-UniRule"/>
</dbReference>
<keyword evidence="1" id="KW-0067">ATP-binding</keyword>
<dbReference type="InterPro" id="IPR001752">
    <property type="entry name" value="Kinesin_motor_dom"/>
</dbReference>
<dbReference type="KEGG" id="kaf:KAFR_0B06590"/>
<feature type="binding site" evidence="1">
    <location>
        <begin position="459"/>
        <end position="466"/>
    </location>
    <ligand>
        <name>ATP</name>
        <dbReference type="ChEBI" id="CHEBI:30616"/>
    </ligand>
</feature>
<protein>
    <recommendedName>
        <fullName evidence="4">Kinesin motor domain-containing protein</fullName>
    </recommendedName>
</protein>
<dbReference type="Proteomes" id="UP000005220">
    <property type="component" value="Chromosome 2"/>
</dbReference>
<feature type="coiled-coil region" evidence="2">
    <location>
        <begin position="284"/>
        <end position="311"/>
    </location>
</feature>
<gene>
    <name evidence="5" type="primary">KAFR0B06590</name>
    <name evidence="5" type="ORF">KAFR_0B06590</name>
</gene>
<dbReference type="InterPro" id="IPR027417">
    <property type="entry name" value="P-loop_NTPase"/>
</dbReference>
<organism evidence="5 6">
    <name type="scientific">Kazachstania africana (strain ATCC 22294 / BCRC 22015 / CBS 2517 / CECT 1963 / NBRC 1671 / NRRL Y-8276)</name>
    <name type="common">Yeast</name>
    <name type="synonym">Kluyveromyces africanus</name>
    <dbReference type="NCBI Taxonomy" id="1071382"/>
    <lineage>
        <taxon>Eukaryota</taxon>
        <taxon>Fungi</taxon>
        <taxon>Dikarya</taxon>
        <taxon>Ascomycota</taxon>
        <taxon>Saccharomycotina</taxon>
        <taxon>Saccharomycetes</taxon>
        <taxon>Saccharomycetales</taxon>
        <taxon>Saccharomycetaceae</taxon>
        <taxon>Kazachstania</taxon>
    </lineage>
</organism>
<dbReference type="AlphaFoldDB" id="H2ARF5"/>
<keyword evidence="6" id="KW-1185">Reference proteome</keyword>